<dbReference type="AlphaFoldDB" id="A0A6A6GBB3"/>
<evidence type="ECO:0000256" key="4">
    <source>
        <dbReference type="ARBA" id="ARBA00022825"/>
    </source>
</evidence>
<keyword evidence="4 5" id="KW-0720">Serine protease</keyword>
<dbReference type="GO" id="GO:0006508">
    <property type="term" value="P:proteolysis"/>
    <property type="evidence" value="ECO:0007669"/>
    <property type="project" value="UniProtKB-KW"/>
</dbReference>
<dbReference type="Proteomes" id="UP000799538">
    <property type="component" value="Unassembled WGS sequence"/>
</dbReference>
<evidence type="ECO:0000256" key="3">
    <source>
        <dbReference type="ARBA" id="ARBA00022801"/>
    </source>
</evidence>
<dbReference type="PANTHER" id="PTHR43806">
    <property type="entry name" value="PEPTIDASE S8"/>
    <property type="match status" value="1"/>
</dbReference>
<dbReference type="PRINTS" id="PR00723">
    <property type="entry name" value="SUBTILISIN"/>
</dbReference>
<feature type="domain" description="Peptidase S8/S53" evidence="6">
    <location>
        <begin position="18"/>
        <end position="247"/>
    </location>
</feature>
<evidence type="ECO:0000313" key="8">
    <source>
        <dbReference type="Proteomes" id="UP000799538"/>
    </source>
</evidence>
<name>A0A6A6GBB3_9PEZI</name>
<dbReference type="InterPro" id="IPR015500">
    <property type="entry name" value="Peptidase_S8_subtilisin-rel"/>
</dbReference>
<keyword evidence="3 5" id="KW-0378">Hydrolase</keyword>
<gene>
    <name evidence="7" type="ORF">BDZ85DRAFT_264022</name>
</gene>
<dbReference type="InterPro" id="IPR036852">
    <property type="entry name" value="Peptidase_S8/S53_dom_sf"/>
</dbReference>
<feature type="active site" description="Charge relay system" evidence="5">
    <location>
        <position position="65"/>
    </location>
</feature>
<evidence type="ECO:0000256" key="5">
    <source>
        <dbReference type="PROSITE-ProRule" id="PRU01240"/>
    </source>
</evidence>
<feature type="active site" description="Charge relay system" evidence="5">
    <location>
        <position position="228"/>
    </location>
</feature>
<evidence type="ECO:0000256" key="2">
    <source>
        <dbReference type="ARBA" id="ARBA00022670"/>
    </source>
</evidence>
<dbReference type="InterPro" id="IPR000209">
    <property type="entry name" value="Peptidase_S8/S53_dom"/>
</dbReference>
<dbReference type="Pfam" id="PF00082">
    <property type="entry name" value="Peptidase_S8"/>
    <property type="match status" value="1"/>
</dbReference>
<organism evidence="7 8">
    <name type="scientific">Elsinoe ampelina</name>
    <dbReference type="NCBI Taxonomy" id="302913"/>
    <lineage>
        <taxon>Eukaryota</taxon>
        <taxon>Fungi</taxon>
        <taxon>Dikarya</taxon>
        <taxon>Ascomycota</taxon>
        <taxon>Pezizomycotina</taxon>
        <taxon>Dothideomycetes</taxon>
        <taxon>Dothideomycetidae</taxon>
        <taxon>Myriangiales</taxon>
        <taxon>Elsinoaceae</taxon>
        <taxon>Elsinoe</taxon>
    </lineage>
</organism>
<sequence>MVKGHMREFTSSNPGHTKVKIAILDTGYDPFSPEFVLRDRRKRFSKNHWKDFAGDSPTPIDENGHGTRVQWLMMQVAPFVDIYVARIARHCKDLENSHSAIEKAIKWATEDCQVDIISMFFGFDDENYSATGNPIRQAIDNARGSRPAGNILFYAAAGNEGGNQTKVMFPAKHDLVTPIYGTRSTGEFMDGLNPIPPSDGHAIFGTYADEIPCAGRQDEDEARMTGTSFATAIAAGLAGMLLEYIRVMERKHQQNYETSMPWSTRLGTKAGMEALFKTFSKTQYQRRYYLYPPAFFRRSEEENLAHVKTVYHAL</sequence>
<evidence type="ECO:0000256" key="1">
    <source>
        <dbReference type="ARBA" id="ARBA00011073"/>
    </source>
</evidence>
<dbReference type="EMBL" id="ML992508">
    <property type="protein sequence ID" value="KAF2222660.1"/>
    <property type="molecule type" value="Genomic_DNA"/>
</dbReference>
<dbReference type="Gene3D" id="3.40.50.200">
    <property type="entry name" value="Peptidase S8/S53 domain"/>
    <property type="match status" value="1"/>
</dbReference>
<dbReference type="GO" id="GO:0004252">
    <property type="term" value="F:serine-type endopeptidase activity"/>
    <property type="evidence" value="ECO:0007669"/>
    <property type="project" value="UniProtKB-UniRule"/>
</dbReference>
<comment type="similarity">
    <text evidence="1 5">Belongs to the peptidase S8 family.</text>
</comment>
<feature type="active site" description="Charge relay system" evidence="5">
    <location>
        <position position="25"/>
    </location>
</feature>
<dbReference type="InterPro" id="IPR050131">
    <property type="entry name" value="Peptidase_S8_subtilisin-like"/>
</dbReference>
<evidence type="ECO:0000313" key="7">
    <source>
        <dbReference type="EMBL" id="KAF2222660.1"/>
    </source>
</evidence>
<dbReference type="CDD" id="cd00306">
    <property type="entry name" value="Peptidases_S8_S53"/>
    <property type="match status" value="1"/>
</dbReference>
<proteinExistence type="inferred from homology"/>
<dbReference type="OrthoDB" id="206201at2759"/>
<dbReference type="PANTHER" id="PTHR43806:SF11">
    <property type="entry name" value="CEREVISIN-RELATED"/>
    <property type="match status" value="1"/>
</dbReference>
<keyword evidence="8" id="KW-1185">Reference proteome</keyword>
<dbReference type="PROSITE" id="PS51892">
    <property type="entry name" value="SUBTILASE"/>
    <property type="match status" value="1"/>
</dbReference>
<keyword evidence="2 5" id="KW-0645">Protease</keyword>
<accession>A0A6A6GBB3</accession>
<reference evidence="8" key="1">
    <citation type="journal article" date="2020" name="Stud. Mycol.">
        <title>101 Dothideomycetes genomes: A test case for predicting lifestyles and emergence of pathogens.</title>
        <authorList>
            <person name="Haridas S."/>
            <person name="Albert R."/>
            <person name="Binder M."/>
            <person name="Bloem J."/>
            <person name="LaButti K."/>
            <person name="Salamov A."/>
            <person name="Andreopoulos B."/>
            <person name="Baker S."/>
            <person name="Barry K."/>
            <person name="Bills G."/>
            <person name="Bluhm B."/>
            <person name="Cannon C."/>
            <person name="Castanera R."/>
            <person name="Culley D."/>
            <person name="Daum C."/>
            <person name="Ezra D."/>
            <person name="Gonzalez J."/>
            <person name="Henrissat B."/>
            <person name="Kuo A."/>
            <person name="Liang C."/>
            <person name="Lipzen A."/>
            <person name="Lutzoni F."/>
            <person name="Magnuson J."/>
            <person name="Mondo S."/>
            <person name="Nolan M."/>
            <person name="Ohm R."/>
            <person name="Pangilinan J."/>
            <person name="Park H.-J."/>
            <person name="Ramirez L."/>
            <person name="Alfaro M."/>
            <person name="Sun H."/>
            <person name="Tritt A."/>
            <person name="Yoshinaga Y."/>
            <person name="Zwiers L.-H."/>
            <person name="Turgeon B."/>
            <person name="Goodwin S."/>
            <person name="Spatafora J."/>
            <person name="Crous P."/>
            <person name="Grigoriev I."/>
        </authorList>
    </citation>
    <scope>NUCLEOTIDE SEQUENCE [LARGE SCALE GENOMIC DNA]</scope>
    <source>
        <strain evidence="8">CECT 20119</strain>
    </source>
</reference>
<protein>
    <submittedName>
        <fullName evidence="7">Peptidase S8/S53 domain-containing protein</fullName>
    </submittedName>
</protein>
<evidence type="ECO:0000259" key="6">
    <source>
        <dbReference type="Pfam" id="PF00082"/>
    </source>
</evidence>
<dbReference type="SUPFAM" id="SSF52743">
    <property type="entry name" value="Subtilisin-like"/>
    <property type="match status" value="1"/>
</dbReference>